<evidence type="ECO:0000313" key="2">
    <source>
        <dbReference type="EMBL" id="GIY87924.1"/>
    </source>
</evidence>
<evidence type="ECO:0000313" key="3">
    <source>
        <dbReference type="Proteomes" id="UP001054837"/>
    </source>
</evidence>
<sequence>MNCENFKKGRERHAGISSQKNQNEKCRCPVYRRGVTKNPEILSEESKLDLRSSDGVIRSTGAIAHQDQKSAIQPKPKEVCAPNPNRNCGNCKKGKERRHAVYRRGVTKSPEILTKESKLDLRSSDGVNIDQINWSNRESGLKICNPAKAREDFRQIQIGIPEIARKAKKEGCARISPQKNQNEKYRGPVYRCGVTKSPKVISKESKLHLRSRDGVVTKDC</sequence>
<accession>A0AAV4X067</accession>
<feature type="compositionally biased region" description="Basic and acidic residues" evidence="1">
    <location>
        <begin position="1"/>
        <end position="14"/>
    </location>
</feature>
<protein>
    <submittedName>
        <fullName evidence="2">Uncharacterized protein</fullName>
    </submittedName>
</protein>
<dbReference type="Proteomes" id="UP001054837">
    <property type="component" value="Unassembled WGS sequence"/>
</dbReference>
<organism evidence="2 3">
    <name type="scientific">Caerostris darwini</name>
    <dbReference type="NCBI Taxonomy" id="1538125"/>
    <lineage>
        <taxon>Eukaryota</taxon>
        <taxon>Metazoa</taxon>
        <taxon>Ecdysozoa</taxon>
        <taxon>Arthropoda</taxon>
        <taxon>Chelicerata</taxon>
        <taxon>Arachnida</taxon>
        <taxon>Araneae</taxon>
        <taxon>Araneomorphae</taxon>
        <taxon>Entelegynae</taxon>
        <taxon>Araneoidea</taxon>
        <taxon>Araneidae</taxon>
        <taxon>Caerostris</taxon>
    </lineage>
</organism>
<comment type="caution">
    <text evidence="2">The sequence shown here is derived from an EMBL/GenBank/DDBJ whole genome shotgun (WGS) entry which is preliminary data.</text>
</comment>
<keyword evidence="3" id="KW-1185">Reference proteome</keyword>
<name>A0AAV4X067_9ARAC</name>
<evidence type="ECO:0000256" key="1">
    <source>
        <dbReference type="SAM" id="MobiDB-lite"/>
    </source>
</evidence>
<feature type="region of interest" description="Disordered" evidence="1">
    <location>
        <begin position="1"/>
        <end position="24"/>
    </location>
</feature>
<reference evidence="2 3" key="1">
    <citation type="submission" date="2021-06" db="EMBL/GenBank/DDBJ databases">
        <title>Caerostris darwini draft genome.</title>
        <authorList>
            <person name="Kono N."/>
            <person name="Arakawa K."/>
        </authorList>
    </citation>
    <scope>NUCLEOTIDE SEQUENCE [LARGE SCALE GENOMIC DNA]</scope>
</reference>
<dbReference type="EMBL" id="BPLQ01015418">
    <property type="protein sequence ID" value="GIY87924.1"/>
    <property type="molecule type" value="Genomic_DNA"/>
</dbReference>
<gene>
    <name evidence="2" type="ORF">CDAR_177731</name>
</gene>
<proteinExistence type="predicted"/>
<dbReference type="AlphaFoldDB" id="A0AAV4X067"/>